<proteinExistence type="predicted"/>
<feature type="region of interest" description="Disordered" evidence="1">
    <location>
        <begin position="117"/>
        <end position="169"/>
    </location>
</feature>
<feature type="region of interest" description="Disordered" evidence="1">
    <location>
        <begin position="300"/>
        <end position="332"/>
    </location>
</feature>
<evidence type="ECO:0000313" key="3">
    <source>
        <dbReference type="Proteomes" id="UP000318571"/>
    </source>
</evidence>
<dbReference type="EMBL" id="VCGU01000458">
    <property type="protein sequence ID" value="TRY63265.1"/>
    <property type="molecule type" value="Genomic_DNA"/>
</dbReference>
<name>A0A553NCX5_TIGCA</name>
<gene>
    <name evidence="2" type="ORF">TCAL_14310</name>
</gene>
<protein>
    <submittedName>
        <fullName evidence="2">Uncharacterized protein</fullName>
    </submittedName>
</protein>
<dbReference type="SUPFAM" id="SSF158791">
    <property type="entry name" value="MgtE N-terminal domain-like"/>
    <property type="match status" value="1"/>
</dbReference>
<keyword evidence="3" id="KW-1185">Reference proteome</keyword>
<reference evidence="2 3" key="1">
    <citation type="journal article" date="2018" name="Nat. Ecol. Evol.">
        <title>Genomic signatures of mitonuclear coevolution across populations of Tigriopus californicus.</title>
        <authorList>
            <person name="Barreto F.S."/>
            <person name="Watson E.T."/>
            <person name="Lima T.G."/>
            <person name="Willett C.S."/>
            <person name="Edmands S."/>
            <person name="Li W."/>
            <person name="Burton R.S."/>
        </authorList>
    </citation>
    <scope>NUCLEOTIDE SEQUENCE [LARGE SCALE GENOMIC DNA]</scope>
    <source>
        <strain evidence="2 3">San Diego</strain>
    </source>
</reference>
<feature type="compositionally biased region" description="Basic and acidic residues" evidence="1">
    <location>
        <begin position="143"/>
        <end position="154"/>
    </location>
</feature>
<organism evidence="2 3">
    <name type="scientific">Tigriopus californicus</name>
    <name type="common">Marine copepod</name>
    <dbReference type="NCBI Taxonomy" id="6832"/>
    <lineage>
        <taxon>Eukaryota</taxon>
        <taxon>Metazoa</taxon>
        <taxon>Ecdysozoa</taxon>
        <taxon>Arthropoda</taxon>
        <taxon>Crustacea</taxon>
        <taxon>Multicrustacea</taxon>
        <taxon>Hexanauplia</taxon>
        <taxon>Copepoda</taxon>
        <taxon>Harpacticoida</taxon>
        <taxon>Harpacticidae</taxon>
        <taxon>Tigriopus</taxon>
    </lineage>
</organism>
<evidence type="ECO:0000313" key="2">
    <source>
        <dbReference type="EMBL" id="TRY63265.1"/>
    </source>
</evidence>
<accession>A0A553NCX5</accession>
<feature type="compositionally biased region" description="Polar residues" evidence="1">
    <location>
        <begin position="1169"/>
        <end position="1189"/>
    </location>
</feature>
<feature type="region of interest" description="Disordered" evidence="1">
    <location>
        <begin position="355"/>
        <end position="389"/>
    </location>
</feature>
<feature type="region of interest" description="Disordered" evidence="1">
    <location>
        <begin position="1"/>
        <end position="91"/>
    </location>
</feature>
<dbReference type="Pfam" id="PF15402">
    <property type="entry name" value="MELT_2"/>
    <property type="match status" value="12"/>
</dbReference>
<feature type="compositionally biased region" description="Low complexity" evidence="1">
    <location>
        <begin position="69"/>
        <end position="80"/>
    </location>
</feature>
<feature type="compositionally biased region" description="Basic and acidic residues" evidence="1">
    <location>
        <begin position="1142"/>
        <end position="1155"/>
    </location>
</feature>
<feature type="region of interest" description="Disordered" evidence="1">
    <location>
        <begin position="1141"/>
        <end position="1204"/>
    </location>
</feature>
<comment type="caution">
    <text evidence="2">The sequence shown here is derived from an EMBL/GenBank/DDBJ whole genome shotgun (WGS) entry which is preliminary data.</text>
</comment>
<sequence length="1447" mass="158184">MDLDLTSGPGGLSVPPIKKKRRSSILKMPTQIPSNSGRWAPTVNGGNERPVLQDLNPNSPQGLLPNVDTPTPTTATTTATFHRRQSSKRVSFSSCKMVKEFETGSHTLTVWNNTYEEDHSHATSTSQAEEDAQSGVQPHKKPRPDPRVSTREVDPNGSSQAEDVSVDLDRSVFPSPPSHARLDMTVNATSAMEITRTMTPSPGAGGPSIASQTMEMTLAPGDESSLSALSSSRYTNGFLQGLDMTIGEPNWPEEDDLTQGVEMTKSLSRAYQLKLEDRPPPVRTDVSSALHYLQELNAAPSSNASPCRGFRRSKTTPAMDRTQPLAQDSADGALTTHAKSFEALMSEELAKDVGLTSSGPIQQGYADEGQERMTKSVNTGRQSQLASNNDINGSMELTKEVHPVLQSKLASSLDPNESMELTKAVHPELKSKLASSLDPNESMELTKAVNPELKSKLASSIDPNESMELTKAVNPGLQSKSPIFDDPNESMELTKAVNPGLQSKLASSIDPNESMELTKAVNPGLQSKSPIFDDPNESMELTKAVNPGLQSKLASSIDPNESMELTKAVNPGLQSKSPIFDDPNESMELTKAVNPGLQSKLASSIDPNESMELTKAVHPGLQSKLTSHIDRNESMEFTKAVNPGLQSKLAGHIDRNESMELTKAVNPGLQSKLAGLIDRNESMEFTKAVNPGLQSKLAGHIDRNESMELTKAVNPGLQSKSPIFDDPNESMDLTKAVNPGLQLKSATFTNPNESMELTKAVNPGLQSKLAGHIDRNESMELTKAVNLDHISQSSFCINSTEGSNQEDIVEPSDAIGAPISTTTNNVLDRNEDLKLHPTIKAPPPVIIATVSRDLNDSNEPTTASSAPVTINIRDSKCTELANDVKIRSLLTSTDQIEITEKNKAVDIMNPTDNLLGGSESIDHIKIGSSKEVDKSMELTWTFGSKSSCEPPTETLYQTKNGTEFTKALGSLHNHGDTLNDVETPSNKSNSFQNVDISYGSNNKLNAPDTPVLTTICMDRNEKIEITMEITENIKRYTDNTMDEENHVRRFTMGTETSDHSEQRQAIDEEILSSGRKSRSIAEGIQDSLDETHREENAAPKIPPTSQNVTTALEKMLVQESGLLQEDSVRLQNGISFSWRSTHSKDEELDPTDKQASKPSDVPGGDRESLQNYSPIAECSMSSQNTSVRQDTLVPEPPVKKTTPLVKPKREKISIFAWLARVQSNNASRNTPLDHGRWELVNMTDWRSTLSFLHNTLVLNISLGYSLPVDDSWDSSVSIKHWTISSIEFQTPTLTQMCSNGDPAIKLVHRLVLRQLPASKLLKLCPSTLHLNEALASIGEVIRHGARFVLTLEDLASSHYYFAIHGLKITLGFLCKNISFKMSVNYSHLDNLDQTVEISNTKGAVDEVTLKYLATSVFKRETMNEWRFLPELVSEVEQYLDVSSKIGS</sequence>
<evidence type="ECO:0000256" key="1">
    <source>
        <dbReference type="SAM" id="MobiDB-lite"/>
    </source>
</evidence>
<feature type="compositionally biased region" description="Polar residues" evidence="1">
    <location>
        <begin position="375"/>
        <end position="389"/>
    </location>
</feature>
<dbReference type="Proteomes" id="UP000318571">
    <property type="component" value="Chromosome 10"/>
</dbReference>